<reference evidence="1" key="1">
    <citation type="submission" date="2019-07" db="EMBL/GenBank/DDBJ databases">
        <authorList>
            <consortium name="PulseNet: The National Subtyping Network for Foodborne Disease Surveillance"/>
            <person name="Tarr C.L."/>
            <person name="Trees E."/>
            <person name="Katz L.S."/>
            <person name="Carleton-Romer H.A."/>
            <person name="Stroika S."/>
            <person name="Kucerova Z."/>
            <person name="Roache K.F."/>
            <person name="Sabol A.L."/>
            <person name="Besser J."/>
            <person name="Gerner-Smidt P."/>
        </authorList>
    </citation>
    <scope>NUCLEOTIDE SEQUENCE</scope>
    <source>
        <strain evidence="1">PNUSAL005014</strain>
    </source>
</reference>
<gene>
    <name evidence="1" type="ORF">FLX21_13325</name>
</gene>
<evidence type="ECO:0000313" key="1">
    <source>
        <dbReference type="EMBL" id="ECB9819466.1"/>
    </source>
</evidence>
<proteinExistence type="predicted"/>
<protein>
    <submittedName>
        <fullName evidence="1">Uncharacterized protein</fullName>
    </submittedName>
</protein>
<sequence>MSKYFEYTREENDYYALIKAESKKQADFVYWRDVVKREEEFAKTGLMTEFNAVEVNEQKALKLFMSSLQEHETEEEIKQDFYNAGNEVILLLDADFI</sequence>
<dbReference type="EMBL" id="AAHZIF010000014">
    <property type="protein sequence ID" value="ECB9819466.1"/>
    <property type="molecule type" value="Genomic_DNA"/>
</dbReference>
<comment type="caution">
    <text evidence="1">The sequence shown here is derived from an EMBL/GenBank/DDBJ whole genome shotgun (WGS) entry which is preliminary data.</text>
</comment>
<organism evidence="1">
    <name type="scientific">Listeria monocytogenes</name>
    <dbReference type="NCBI Taxonomy" id="1639"/>
    <lineage>
        <taxon>Bacteria</taxon>
        <taxon>Bacillati</taxon>
        <taxon>Bacillota</taxon>
        <taxon>Bacilli</taxon>
        <taxon>Bacillales</taxon>
        <taxon>Listeriaceae</taxon>
        <taxon>Listeria</taxon>
    </lineage>
</organism>
<accession>A0A5Y1MRB3</accession>
<name>A0A5Y1MRB3_LISMN</name>
<dbReference type="AlphaFoldDB" id="A0A5Y1MRB3"/>